<reference evidence="4" key="1">
    <citation type="submission" date="2022-08" db="EMBL/GenBank/DDBJ databases">
        <title>Genome analysis of Corynebacteriales strain.</title>
        <authorList>
            <person name="Lee S.D."/>
        </authorList>
    </citation>
    <scope>NUCLEOTIDE SEQUENCE</scope>
    <source>
        <strain evidence="4">D3-21</strain>
    </source>
</reference>
<dbReference type="PANTHER" id="PTHR30055:SF174">
    <property type="entry name" value="TRANSCRIPTIONAL REGULATORY PROTEIN (PROBABLY TETR-FAMILY)-RELATED"/>
    <property type="match status" value="1"/>
</dbReference>
<dbReference type="Gene3D" id="1.10.357.10">
    <property type="entry name" value="Tetracycline Repressor, domain 2"/>
    <property type="match status" value="1"/>
</dbReference>
<dbReference type="InterPro" id="IPR050109">
    <property type="entry name" value="HTH-type_TetR-like_transc_reg"/>
</dbReference>
<dbReference type="Proteomes" id="UP001152755">
    <property type="component" value="Unassembled WGS sequence"/>
</dbReference>
<dbReference type="SUPFAM" id="SSF48498">
    <property type="entry name" value="Tetracyclin repressor-like, C-terminal domain"/>
    <property type="match status" value="1"/>
</dbReference>
<evidence type="ECO:0000313" key="4">
    <source>
        <dbReference type="EMBL" id="MDG3013118.1"/>
    </source>
</evidence>
<dbReference type="Pfam" id="PF00440">
    <property type="entry name" value="TetR_N"/>
    <property type="match status" value="1"/>
</dbReference>
<dbReference type="GO" id="GO:0000976">
    <property type="term" value="F:transcription cis-regulatory region binding"/>
    <property type="evidence" value="ECO:0007669"/>
    <property type="project" value="TreeGrafter"/>
</dbReference>
<dbReference type="InterPro" id="IPR009057">
    <property type="entry name" value="Homeodomain-like_sf"/>
</dbReference>
<dbReference type="PROSITE" id="PS50977">
    <property type="entry name" value="HTH_TETR_2"/>
    <property type="match status" value="1"/>
</dbReference>
<dbReference type="AlphaFoldDB" id="A0A9X4RC24"/>
<proteinExistence type="predicted"/>
<organism evidence="4 5">
    <name type="scientific">Speluncibacter jeojiensis</name>
    <dbReference type="NCBI Taxonomy" id="2710754"/>
    <lineage>
        <taxon>Bacteria</taxon>
        <taxon>Bacillati</taxon>
        <taxon>Actinomycetota</taxon>
        <taxon>Actinomycetes</taxon>
        <taxon>Mycobacteriales</taxon>
        <taxon>Speluncibacteraceae</taxon>
        <taxon>Speluncibacter</taxon>
    </lineage>
</organism>
<evidence type="ECO:0000313" key="5">
    <source>
        <dbReference type="Proteomes" id="UP001152755"/>
    </source>
</evidence>
<sequence length="197" mass="22178">MPETSPRVRRTAEDRRKQLIGIGLEKLRDRPWHQITVDSVAAEAGISRGLLFHYFPTKQDYYAELMRAGARRLLRATRVDDAVPAGGRVRAMVDGYVRFLERRRAAYLSVMAAAAVDPDTREVHDQIQSELAGRLLDALRADGVVVEGAWVTSVVRSWWSFAEDLTVRSTATDDHDRDRLVQLLVNALGELVAVARR</sequence>
<name>A0A9X4RC24_9ACTN</name>
<dbReference type="RefSeq" id="WP_277829540.1">
    <property type="nucleotide sequence ID" value="NZ_JAAIVF010000001.1"/>
</dbReference>
<dbReference type="PANTHER" id="PTHR30055">
    <property type="entry name" value="HTH-TYPE TRANSCRIPTIONAL REGULATOR RUTR"/>
    <property type="match status" value="1"/>
</dbReference>
<accession>A0A9X4RC24</accession>
<dbReference type="InterPro" id="IPR036271">
    <property type="entry name" value="Tet_transcr_reg_TetR-rel_C_sf"/>
</dbReference>
<comment type="caution">
    <text evidence="4">The sequence shown here is derived from an EMBL/GenBank/DDBJ whole genome shotgun (WGS) entry which is preliminary data.</text>
</comment>
<evidence type="ECO:0000256" key="1">
    <source>
        <dbReference type="ARBA" id="ARBA00023125"/>
    </source>
</evidence>
<dbReference type="SUPFAM" id="SSF46689">
    <property type="entry name" value="Homeodomain-like"/>
    <property type="match status" value="1"/>
</dbReference>
<gene>
    <name evidence="4" type="ORF">NVS88_00920</name>
</gene>
<keyword evidence="5" id="KW-1185">Reference proteome</keyword>
<feature type="domain" description="HTH tetR-type" evidence="3">
    <location>
        <begin position="13"/>
        <end position="73"/>
    </location>
</feature>
<evidence type="ECO:0000259" key="3">
    <source>
        <dbReference type="PROSITE" id="PS50977"/>
    </source>
</evidence>
<evidence type="ECO:0000256" key="2">
    <source>
        <dbReference type="PROSITE-ProRule" id="PRU00335"/>
    </source>
</evidence>
<keyword evidence="1 2" id="KW-0238">DNA-binding</keyword>
<dbReference type="GO" id="GO:0003700">
    <property type="term" value="F:DNA-binding transcription factor activity"/>
    <property type="evidence" value="ECO:0007669"/>
    <property type="project" value="TreeGrafter"/>
</dbReference>
<dbReference type="InterPro" id="IPR001647">
    <property type="entry name" value="HTH_TetR"/>
</dbReference>
<dbReference type="EMBL" id="JANRHA010000001">
    <property type="protein sequence ID" value="MDG3013118.1"/>
    <property type="molecule type" value="Genomic_DNA"/>
</dbReference>
<feature type="DNA-binding region" description="H-T-H motif" evidence="2">
    <location>
        <begin position="36"/>
        <end position="55"/>
    </location>
</feature>
<protein>
    <submittedName>
        <fullName evidence="4">TetR/AcrR family transcriptional regulator</fullName>
    </submittedName>
</protein>